<feature type="domain" description="Sodium/calcium exchanger membrane region" evidence="6">
    <location>
        <begin position="6"/>
        <end position="146"/>
    </location>
</feature>
<comment type="caution">
    <text evidence="7">The sequence shown here is derived from an EMBL/GenBank/DDBJ whole genome shotgun (WGS) entry which is preliminary data.</text>
</comment>
<protein>
    <submittedName>
        <fullName evidence="7">K+-dependent Na+/Ca+ exchanger family protein</fullName>
    </submittedName>
</protein>
<gene>
    <name evidence="7" type="ORF">UR38_C0002G0123</name>
</gene>
<reference evidence="7 8" key="1">
    <citation type="journal article" date="2015" name="Nature">
        <title>rRNA introns, odd ribosomes, and small enigmatic genomes across a large radiation of phyla.</title>
        <authorList>
            <person name="Brown C.T."/>
            <person name="Hug L.A."/>
            <person name="Thomas B.C."/>
            <person name="Sharon I."/>
            <person name="Castelle C.J."/>
            <person name="Singh A."/>
            <person name="Wilkins M.J."/>
            <person name="Williams K.H."/>
            <person name="Banfield J.F."/>
        </authorList>
    </citation>
    <scope>NUCLEOTIDE SEQUENCE [LARGE SCALE GENOMIC DNA]</scope>
</reference>
<evidence type="ECO:0000259" key="6">
    <source>
        <dbReference type="Pfam" id="PF01699"/>
    </source>
</evidence>
<feature type="transmembrane region" description="Helical" evidence="5">
    <location>
        <begin position="69"/>
        <end position="94"/>
    </location>
</feature>
<dbReference type="PANTHER" id="PTHR10846">
    <property type="entry name" value="SODIUM/POTASSIUM/CALCIUM EXCHANGER"/>
    <property type="match status" value="1"/>
</dbReference>
<dbReference type="NCBIfam" id="TIGR00367">
    <property type="entry name" value="calcium/sodium antiporter"/>
    <property type="match status" value="1"/>
</dbReference>
<dbReference type="EMBL" id="LBOZ01000002">
    <property type="protein sequence ID" value="KKP48020.1"/>
    <property type="molecule type" value="Genomic_DNA"/>
</dbReference>
<feature type="domain" description="Sodium/calcium exchanger membrane region" evidence="6">
    <location>
        <begin position="184"/>
        <end position="320"/>
    </location>
</feature>
<evidence type="ECO:0000313" key="7">
    <source>
        <dbReference type="EMBL" id="KKP48020.1"/>
    </source>
</evidence>
<dbReference type="Gene3D" id="1.20.1420.30">
    <property type="entry name" value="NCX, central ion-binding region"/>
    <property type="match status" value="1"/>
</dbReference>
<dbReference type="InterPro" id="IPR004481">
    <property type="entry name" value="K/Na/Ca-exchanger"/>
</dbReference>
<sequence length="323" mass="35543">MAFFQVLSLIFFSLVLIKAAEWVILSLRRIARKSKIGVFAISAVILAVGTSLPELFVSITSAIEGTPNIALGVVLGSNIANTALITGMVALILGKINVHGEYLKRDVFMALVAGLLPLALMADGILGRVDGLVLLFVYASYTASFFKDKINEITNEHSSESFFYKFFREINHIDFDISKEYGKLFLSLALMLFSSQVIISTSEKLSILMGIPVFVVSLTILAIGTSLPELVFSLRSIKGGEPKMFFGNLLGSTIANSTLIVGLAAVISPITIVSFGDYRNAIIAFITIFITFWFFIRSKHRLDRFEALILVLMYIIFIILEIT</sequence>
<name>A0A0G0CA07_9BACT</name>
<feature type="transmembrane region" description="Helical" evidence="5">
    <location>
        <begin position="37"/>
        <end position="63"/>
    </location>
</feature>
<keyword evidence="4 5" id="KW-0472">Membrane</keyword>
<feature type="transmembrane region" description="Helical" evidence="5">
    <location>
        <begin position="305"/>
        <end position="322"/>
    </location>
</feature>
<dbReference type="InterPro" id="IPR044880">
    <property type="entry name" value="NCX_ion-bd_dom_sf"/>
</dbReference>
<dbReference type="GO" id="GO:0005886">
    <property type="term" value="C:plasma membrane"/>
    <property type="evidence" value="ECO:0007669"/>
    <property type="project" value="TreeGrafter"/>
</dbReference>
<dbReference type="PANTHER" id="PTHR10846:SF8">
    <property type="entry name" value="INNER MEMBRANE PROTEIN YRBG"/>
    <property type="match status" value="1"/>
</dbReference>
<keyword evidence="2 5" id="KW-0812">Transmembrane</keyword>
<accession>A0A0G0CA07</accession>
<keyword evidence="3 5" id="KW-1133">Transmembrane helix</keyword>
<comment type="subcellular location">
    <subcellularLocation>
        <location evidence="1">Membrane</location>
        <topology evidence="1">Multi-pass membrane protein</topology>
    </subcellularLocation>
</comment>
<organism evidence="7 8">
    <name type="scientific">Candidatus Woesebacteria bacterium GW2011_GWA2_33_28</name>
    <dbReference type="NCBI Taxonomy" id="1618561"/>
    <lineage>
        <taxon>Bacteria</taxon>
        <taxon>Candidatus Woeseibacteriota</taxon>
    </lineage>
</organism>
<dbReference type="GO" id="GO:0008273">
    <property type="term" value="F:calcium, potassium:sodium antiporter activity"/>
    <property type="evidence" value="ECO:0007669"/>
    <property type="project" value="TreeGrafter"/>
</dbReference>
<dbReference type="InterPro" id="IPR004837">
    <property type="entry name" value="NaCa_Exmemb"/>
</dbReference>
<evidence type="ECO:0000256" key="5">
    <source>
        <dbReference type="SAM" id="Phobius"/>
    </source>
</evidence>
<feature type="transmembrane region" description="Helical" evidence="5">
    <location>
        <begin position="106"/>
        <end position="122"/>
    </location>
</feature>
<feature type="transmembrane region" description="Helical" evidence="5">
    <location>
        <begin position="278"/>
        <end position="296"/>
    </location>
</feature>
<feature type="transmembrane region" description="Helical" evidence="5">
    <location>
        <begin position="6"/>
        <end position="25"/>
    </location>
</feature>
<dbReference type="AlphaFoldDB" id="A0A0G0CA07"/>
<dbReference type="Proteomes" id="UP000033995">
    <property type="component" value="Unassembled WGS sequence"/>
</dbReference>
<evidence type="ECO:0000256" key="3">
    <source>
        <dbReference type="ARBA" id="ARBA00022989"/>
    </source>
</evidence>
<evidence type="ECO:0000256" key="2">
    <source>
        <dbReference type="ARBA" id="ARBA00022692"/>
    </source>
</evidence>
<evidence type="ECO:0000256" key="4">
    <source>
        <dbReference type="ARBA" id="ARBA00023136"/>
    </source>
</evidence>
<dbReference type="Pfam" id="PF01699">
    <property type="entry name" value="Na_Ca_ex"/>
    <property type="match status" value="2"/>
</dbReference>
<evidence type="ECO:0000256" key="1">
    <source>
        <dbReference type="ARBA" id="ARBA00004141"/>
    </source>
</evidence>
<dbReference type="PATRIC" id="fig|1618561.3.peg.298"/>
<proteinExistence type="predicted"/>
<dbReference type="GO" id="GO:0006874">
    <property type="term" value="P:intracellular calcium ion homeostasis"/>
    <property type="evidence" value="ECO:0007669"/>
    <property type="project" value="TreeGrafter"/>
</dbReference>
<feature type="transmembrane region" description="Helical" evidence="5">
    <location>
        <begin position="205"/>
        <end position="224"/>
    </location>
</feature>
<dbReference type="GO" id="GO:0005262">
    <property type="term" value="F:calcium channel activity"/>
    <property type="evidence" value="ECO:0007669"/>
    <property type="project" value="TreeGrafter"/>
</dbReference>
<evidence type="ECO:0000313" key="8">
    <source>
        <dbReference type="Proteomes" id="UP000033995"/>
    </source>
</evidence>
<feature type="transmembrane region" description="Helical" evidence="5">
    <location>
        <begin position="245"/>
        <end position="272"/>
    </location>
</feature>